<dbReference type="WBParaSite" id="Pan_g19035.t1">
    <property type="protein sequence ID" value="Pan_g19035.t1"/>
    <property type="gene ID" value="Pan_g19035"/>
</dbReference>
<protein>
    <submittedName>
        <fullName evidence="3">Protein quiver</fullName>
    </submittedName>
</protein>
<evidence type="ECO:0000313" key="3">
    <source>
        <dbReference type="WBParaSite" id="Pan_g19035.t1"/>
    </source>
</evidence>
<keyword evidence="1" id="KW-0732">Signal</keyword>
<keyword evidence="2" id="KW-1185">Reference proteome</keyword>
<reference evidence="2" key="1">
    <citation type="journal article" date="2013" name="Genetics">
        <title>The draft genome and transcriptome of Panagrellus redivivus are shaped by the harsh demands of a free-living lifestyle.</title>
        <authorList>
            <person name="Srinivasan J."/>
            <person name="Dillman A.R."/>
            <person name="Macchietto M.G."/>
            <person name="Heikkinen L."/>
            <person name="Lakso M."/>
            <person name="Fracchia K.M."/>
            <person name="Antoshechkin I."/>
            <person name="Mortazavi A."/>
            <person name="Wong G."/>
            <person name="Sternberg P.W."/>
        </authorList>
    </citation>
    <scope>NUCLEOTIDE SEQUENCE [LARGE SCALE GENOMIC DNA]</scope>
    <source>
        <strain evidence="2">MT8872</strain>
    </source>
</reference>
<proteinExistence type="predicted"/>
<evidence type="ECO:0000256" key="1">
    <source>
        <dbReference type="SAM" id="SignalP"/>
    </source>
</evidence>
<feature type="chain" id="PRO_5028828429" evidence="1">
    <location>
        <begin position="22"/>
        <end position="131"/>
    </location>
</feature>
<dbReference type="AlphaFoldDB" id="A0A7E4ZUW9"/>
<dbReference type="Proteomes" id="UP000492821">
    <property type="component" value="Unassembled WGS sequence"/>
</dbReference>
<name>A0A7E4ZUW9_PANRE</name>
<evidence type="ECO:0000313" key="2">
    <source>
        <dbReference type="Proteomes" id="UP000492821"/>
    </source>
</evidence>
<reference evidence="3" key="2">
    <citation type="submission" date="2020-10" db="UniProtKB">
        <authorList>
            <consortium name="WormBaseParasite"/>
        </authorList>
    </citation>
    <scope>IDENTIFICATION</scope>
</reference>
<sequence length="131" mass="14268">MLGQTNLILCVIVILIPLTHGITCYVNDLQHKTDKCQYCGFANITANGVVNPYITYNCLPDAQFAIQGIKSTVTNKCEELTTSGNMGYHSFMYVCDKDLCNDSCHNSGSSAQLSYVIAGLLGFVFVVKGQL</sequence>
<feature type="signal peptide" evidence="1">
    <location>
        <begin position="1"/>
        <end position="21"/>
    </location>
</feature>
<accession>A0A7E4ZUW9</accession>
<organism evidence="2 3">
    <name type="scientific">Panagrellus redivivus</name>
    <name type="common">Microworm</name>
    <dbReference type="NCBI Taxonomy" id="6233"/>
    <lineage>
        <taxon>Eukaryota</taxon>
        <taxon>Metazoa</taxon>
        <taxon>Ecdysozoa</taxon>
        <taxon>Nematoda</taxon>
        <taxon>Chromadorea</taxon>
        <taxon>Rhabditida</taxon>
        <taxon>Tylenchina</taxon>
        <taxon>Panagrolaimomorpha</taxon>
        <taxon>Panagrolaimoidea</taxon>
        <taxon>Panagrolaimidae</taxon>
        <taxon>Panagrellus</taxon>
    </lineage>
</organism>